<keyword evidence="1" id="KW-1133">Transmembrane helix</keyword>
<evidence type="ECO:0000256" key="1">
    <source>
        <dbReference type="SAM" id="Phobius"/>
    </source>
</evidence>
<dbReference type="AlphaFoldDB" id="A0A1X0IIC5"/>
<evidence type="ECO:0000313" key="2">
    <source>
        <dbReference type="EMBL" id="ORB47347.1"/>
    </source>
</evidence>
<dbReference type="Proteomes" id="UP000192434">
    <property type="component" value="Unassembled WGS sequence"/>
</dbReference>
<feature type="transmembrane region" description="Helical" evidence="1">
    <location>
        <begin position="86"/>
        <end position="108"/>
    </location>
</feature>
<dbReference type="Pfam" id="PF10734">
    <property type="entry name" value="DUF2523"/>
    <property type="match status" value="1"/>
</dbReference>
<dbReference type="InterPro" id="IPR019670">
    <property type="entry name" value="DUF2523"/>
</dbReference>
<dbReference type="RefSeq" id="WP_016852943.1">
    <property type="nucleotide sequence ID" value="NZ_MVII01000063.1"/>
</dbReference>
<evidence type="ECO:0000313" key="3">
    <source>
        <dbReference type="Proteomes" id="UP000192434"/>
    </source>
</evidence>
<accession>A0A1X0IIC5</accession>
<proteinExistence type="predicted"/>
<gene>
    <name evidence="2" type="ORF">BST43_26150</name>
</gene>
<dbReference type="OrthoDB" id="6988185at2"/>
<sequence>MEGILSAIKQLIQTATDFFQRALKAIEDFFKWAQDAFDYFWELLPVLPEYVFHKLVSGIVKFFQWLPVPDFFAQAGNAFQSIPPSVVYFANAFQIGPGVTMVLGAYLLRFILRRIPIIG</sequence>
<organism evidence="2 3">
    <name type="scientific">Mycobacteroides saopaulense</name>
    <dbReference type="NCBI Taxonomy" id="1578165"/>
    <lineage>
        <taxon>Bacteria</taxon>
        <taxon>Bacillati</taxon>
        <taxon>Actinomycetota</taxon>
        <taxon>Actinomycetes</taxon>
        <taxon>Mycobacteriales</taxon>
        <taxon>Mycobacteriaceae</taxon>
        <taxon>Mycobacteroides</taxon>
    </lineage>
</organism>
<reference evidence="2 3" key="1">
    <citation type="submission" date="2016-12" db="EMBL/GenBank/DDBJ databases">
        <title>The new phylogeny of genus Mycobacterium.</title>
        <authorList>
            <person name="Tortoli E."/>
            <person name="Trovato A."/>
            <person name="Cirillo D.M."/>
        </authorList>
    </citation>
    <scope>NUCLEOTIDE SEQUENCE [LARGE SCALE GENOMIC DNA]</scope>
    <source>
        <strain evidence="2 3">CCUG 66554</strain>
    </source>
</reference>
<keyword evidence="1" id="KW-0812">Transmembrane</keyword>
<comment type="caution">
    <text evidence="2">The sequence shown here is derived from an EMBL/GenBank/DDBJ whole genome shotgun (WGS) entry which is preliminary data.</text>
</comment>
<dbReference type="EMBL" id="MVII01000063">
    <property type="protein sequence ID" value="ORB47347.1"/>
    <property type="molecule type" value="Genomic_DNA"/>
</dbReference>
<evidence type="ECO:0008006" key="4">
    <source>
        <dbReference type="Google" id="ProtNLM"/>
    </source>
</evidence>
<keyword evidence="1" id="KW-0472">Membrane</keyword>
<name>A0A1X0IIC5_9MYCO</name>
<protein>
    <recommendedName>
        <fullName evidence="4">DUF2523 domain-containing protein</fullName>
    </recommendedName>
</protein>